<reference evidence="4 5" key="1">
    <citation type="submission" date="2024-05" db="EMBL/GenBank/DDBJ databases">
        <authorList>
            <person name="Wallberg A."/>
        </authorList>
    </citation>
    <scope>NUCLEOTIDE SEQUENCE [LARGE SCALE GENOMIC DNA]</scope>
</reference>
<dbReference type="PANTHER" id="PTHR43544">
    <property type="entry name" value="SHORT-CHAIN DEHYDROGENASE/REDUCTASE"/>
    <property type="match status" value="1"/>
</dbReference>
<evidence type="ECO:0000256" key="1">
    <source>
        <dbReference type="ARBA" id="ARBA00022857"/>
    </source>
</evidence>
<gene>
    <name evidence="4" type="ORF">MNOR_LOCUS1872</name>
</gene>
<dbReference type="GO" id="GO:0005737">
    <property type="term" value="C:cytoplasm"/>
    <property type="evidence" value="ECO:0007669"/>
    <property type="project" value="TreeGrafter"/>
</dbReference>
<dbReference type="Proteomes" id="UP001497623">
    <property type="component" value="Unassembled WGS sequence"/>
</dbReference>
<keyword evidence="1" id="KW-0521">NADP</keyword>
<dbReference type="Pfam" id="PF00106">
    <property type="entry name" value="adh_short"/>
    <property type="match status" value="1"/>
</dbReference>
<dbReference type="CDD" id="cd05325">
    <property type="entry name" value="carb_red_sniffer_like_SDR_c"/>
    <property type="match status" value="1"/>
</dbReference>
<dbReference type="SUPFAM" id="SSF51735">
    <property type="entry name" value="NAD(P)-binding Rossmann-fold domains"/>
    <property type="match status" value="1"/>
</dbReference>
<dbReference type="InterPro" id="IPR036291">
    <property type="entry name" value="NAD(P)-bd_dom_sf"/>
</dbReference>
<evidence type="ECO:0000313" key="5">
    <source>
        <dbReference type="Proteomes" id="UP001497623"/>
    </source>
</evidence>
<dbReference type="InterPro" id="IPR002347">
    <property type="entry name" value="SDR_fam"/>
</dbReference>
<dbReference type="PANTHER" id="PTHR43544:SF7">
    <property type="entry name" value="NADB-LER2"/>
    <property type="match status" value="1"/>
</dbReference>
<dbReference type="GO" id="GO:0004090">
    <property type="term" value="F:carbonyl reductase (NADPH) activity"/>
    <property type="evidence" value="ECO:0007669"/>
    <property type="project" value="TreeGrafter"/>
</dbReference>
<protein>
    <recommendedName>
        <fullName evidence="6">C-factor</fullName>
    </recommendedName>
</protein>
<dbReference type="PRINTS" id="PR00081">
    <property type="entry name" value="GDHRDH"/>
</dbReference>
<sequence length="266" mass="29048">MNIDIFISELYSVPIRMLARSVVITGSNRGLGLEFVKQLTKSAKPPKVLITACRSPDEAQELKDVAAKNSNVHILKLDVTDETSYSNFTGQVKEIVGDNGLNLLINNAGIAPKSTRINMVKWNQMTDTFVTNTVAPLMLTKNLLPLLRSAAEKVVESDHLSASRAAVINMSSILGSIENNDAGGLYPYRASKAALNAVTKSMSFDFQRYNILVLSMHPGWVQTDMGGKTAPITPSQSVEAMINTLFQCANQHNGAFLQYDGQLLSW</sequence>
<dbReference type="EMBL" id="CAXKWB010000534">
    <property type="protein sequence ID" value="CAL4061122.1"/>
    <property type="molecule type" value="Genomic_DNA"/>
</dbReference>
<comment type="similarity">
    <text evidence="3">Belongs to the short-chain dehydrogenases/reductases (SDR) family.</text>
</comment>
<dbReference type="AlphaFoldDB" id="A0AAV2PLA3"/>
<organism evidence="4 5">
    <name type="scientific">Meganyctiphanes norvegica</name>
    <name type="common">Northern krill</name>
    <name type="synonym">Thysanopoda norvegica</name>
    <dbReference type="NCBI Taxonomy" id="48144"/>
    <lineage>
        <taxon>Eukaryota</taxon>
        <taxon>Metazoa</taxon>
        <taxon>Ecdysozoa</taxon>
        <taxon>Arthropoda</taxon>
        <taxon>Crustacea</taxon>
        <taxon>Multicrustacea</taxon>
        <taxon>Malacostraca</taxon>
        <taxon>Eumalacostraca</taxon>
        <taxon>Eucarida</taxon>
        <taxon>Euphausiacea</taxon>
        <taxon>Euphausiidae</taxon>
        <taxon>Meganyctiphanes</taxon>
    </lineage>
</organism>
<keyword evidence="5" id="KW-1185">Reference proteome</keyword>
<keyword evidence="2" id="KW-0560">Oxidoreductase</keyword>
<evidence type="ECO:0000256" key="3">
    <source>
        <dbReference type="RuleBase" id="RU000363"/>
    </source>
</evidence>
<name>A0AAV2PLA3_MEGNR</name>
<dbReference type="InterPro" id="IPR051468">
    <property type="entry name" value="Fungal_SecMetab_SDRs"/>
</dbReference>
<evidence type="ECO:0000313" key="4">
    <source>
        <dbReference type="EMBL" id="CAL4061122.1"/>
    </source>
</evidence>
<dbReference type="PRINTS" id="PR00080">
    <property type="entry name" value="SDRFAMILY"/>
</dbReference>
<comment type="caution">
    <text evidence="4">The sequence shown here is derived from an EMBL/GenBank/DDBJ whole genome shotgun (WGS) entry which is preliminary data.</text>
</comment>
<accession>A0AAV2PLA3</accession>
<evidence type="ECO:0000256" key="2">
    <source>
        <dbReference type="ARBA" id="ARBA00023002"/>
    </source>
</evidence>
<dbReference type="Gene3D" id="3.40.50.720">
    <property type="entry name" value="NAD(P)-binding Rossmann-like Domain"/>
    <property type="match status" value="1"/>
</dbReference>
<evidence type="ECO:0008006" key="6">
    <source>
        <dbReference type="Google" id="ProtNLM"/>
    </source>
</evidence>
<proteinExistence type="inferred from homology"/>